<reference evidence="2" key="1">
    <citation type="submission" date="2016-06" db="EMBL/GenBank/DDBJ databases">
        <authorList>
            <person name="Varghese N."/>
        </authorList>
    </citation>
    <scope>NUCLEOTIDE SEQUENCE [LARGE SCALE GENOMIC DNA]</scope>
    <source>
        <strain evidence="2">DSM 45344</strain>
    </source>
</reference>
<name>A0A1C3MWS3_9ACTN</name>
<dbReference type="InterPro" id="IPR004304">
    <property type="entry name" value="FmdA_AmdA"/>
</dbReference>
<dbReference type="PATRIC" id="fig|307121.4.peg.229"/>
<dbReference type="Proteomes" id="UP000199393">
    <property type="component" value="Chromosome I"/>
</dbReference>
<dbReference type="Gene3D" id="2.60.120.580">
    <property type="entry name" value="Acetamidase/Formamidase-like domains"/>
    <property type="match status" value="2"/>
</dbReference>
<evidence type="ECO:0000313" key="2">
    <source>
        <dbReference type="Proteomes" id="UP000199393"/>
    </source>
</evidence>
<dbReference type="PANTHER" id="PTHR31891">
    <property type="entry name" value="FORMAMIDASE C869.04-RELATED"/>
    <property type="match status" value="1"/>
</dbReference>
<sequence length="336" mass="35984">MSMDKIVYRPVRDEFAYTFGGRMPVAHVRSGDVLQVFTEDCFGGLVRGPADLPSQVCRMPYLNPVSGPFFVEDAEPGDTLAVHLLSIEPTRNWGVSATFPHFGALTSTSQTATLQPPLQERVWVYEVDKTAGVVRYRATGSDHVVDLPLEPMIGTIGVAPGGFEARCTIVPDSHGGNLDTPQLRAGATVYLGVRMHGAMLALGDGHARQGEGEACGVGVEIATATTLAVEVIKGVPTLWPRIETDRAVMSVGAARPLEDAYRIAHRDLVGWTACLTGLDELDAYQLVSQAGRAPIGNVCDPNYTVVAAIDKQFLPSPAAAYGGAHDRLRLLAARHR</sequence>
<keyword evidence="2" id="KW-1185">Reference proteome</keyword>
<gene>
    <name evidence="1" type="ORF">GA0070620_0214</name>
</gene>
<protein>
    <submittedName>
        <fullName evidence="1">Acetamidase/formamidase</fullName>
    </submittedName>
</protein>
<evidence type="ECO:0000313" key="1">
    <source>
        <dbReference type="EMBL" id="SBV24773.1"/>
    </source>
</evidence>
<dbReference type="GO" id="GO:0016811">
    <property type="term" value="F:hydrolase activity, acting on carbon-nitrogen (but not peptide) bonds, in linear amides"/>
    <property type="evidence" value="ECO:0007669"/>
    <property type="project" value="InterPro"/>
</dbReference>
<organism evidence="1 2">
    <name type="scientific">Micromonospora krabiensis</name>
    <dbReference type="NCBI Taxonomy" id="307121"/>
    <lineage>
        <taxon>Bacteria</taxon>
        <taxon>Bacillati</taxon>
        <taxon>Actinomycetota</taxon>
        <taxon>Actinomycetes</taxon>
        <taxon>Micromonosporales</taxon>
        <taxon>Micromonosporaceae</taxon>
        <taxon>Micromonospora</taxon>
    </lineage>
</organism>
<dbReference type="PANTHER" id="PTHR31891:SF1">
    <property type="entry name" value="FORMAMIDASE C869.04-RELATED"/>
    <property type="match status" value="1"/>
</dbReference>
<dbReference type="Pfam" id="PF03069">
    <property type="entry name" value="FmdA_AmdA"/>
    <property type="match status" value="2"/>
</dbReference>
<dbReference type="AlphaFoldDB" id="A0A1C3MWS3"/>
<dbReference type="STRING" id="307121.GA0070620_0214"/>
<dbReference type="SUPFAM" id="SSF141130">
    <property type="entry name" value="Acetamidase/Formamidase-like"/>
    <property type="match status" value="1"/>
</dbReference>
<dbReference type="EMBL" id="LT598496">
    <property type="protein sequence ID" value="SBV24773.1"/>
    <property type="molecule type" value="Genomic_DNA"/>
</dbReference>
<proteinExistence type="predicted"/>
<accession>A0A1C3MWS3</accession>
<dbReference type="Gene3D" id="3.10.28.20">
    <property type="entry name" value="Acetamidase/Formamidase-like domains"/>
    <property type="match status" value="1"/>
</dbReference>